<dbReference type="EMBL" id="JAEKCZ010000028">
    <property type="protein sequence ID" value="MBJ2259367.1"/>
    <property type="molecule type" value="Genomic_DNA"/>
</dbReference>
<evidence type="ECO:0000313" key="4">
    <source>
        <dbReference type="Proteomes" id="UP000182058"/>
    </source>
</evidence>
<feature type="signal peptide" evidence="1">
    <location>
        <begin position="1"/>
        <end position="22"/>
    </location>
</feature>
<dbReference type="Proteomes" id="UP000658390">
    <property type="component" value="Unassembled WGS sequence"/>
</dbReference>
<dbReference type="EMBL" id="LT629795">
    <property type="protein sequence ID" value="SDU40166.1"/>
    <property type="molecule type" value="Genomic_DNA"/>
</dbReference>
<evidence type="ECO:0000313" key="5">
    <source>
        <dbReference type="Proteomes" id="UP000658390"/>
    </source>
</evidence>
<gene>
    <name evidence="2" type="ORF">JFT45_22955</name>
    <name evidence="3" type="ORF">SAMN04490201_1430</name>
</gene>
<accession>A0A8I1KC99</accession>
<reference evidence="2" key="2">
    <citation type="submission" date="2020-12" db="EMBL/GenBank/DDBJ databases">
        <title>Antibiotic resistance and phylogeny of Pseudomonas spp. isolated over three decades from chicken meat in the Norwegian food chain.</title>
        <authorList>
            <person name="Moen B."/>
        </authorList>
    </citation>
    <scope>NUCLEOTIDE SEQUENCE</scope>
    <source>
        <strain evidence="2">MF6762</strain>
    </source>
</reference>
<protein>
    <submittedName>
        <fullName evidence="2">Uncharacterized protein</fullName>
    </submittedName>
</protein>
<dbReference type="GeneID" id="96619114"/>
<keyword evidence="1" id="KW-0732">Signal</keyword>
<dbReference type="AlphaFoldDB" id="A0A8I1KC99"/>
<evidence type="ECO:0000313" key="2">
    <source>
        <dbReference type="EMBL" id="MBJ2259367.1"/>
    </source>
</evidence>
<keyword evidence="4" id="KW-1185">Reference proteome</keyword>
<evidence type="ECO:0000256" key="1">
    <source>
        <dbReference type="SAM" id="SignalP"/>
    </source>
</evidence>
<name>A0A8I1KC99_9PSED</name>
<proteinExistence type="predicted"/>
<dbReference type="RefSeq" id="WP_019823877.1">
    <property type="nucleotide sequence ID" value="NZ_ATLR01000014.1"/>
</dbReference>
<evidence type="ECO:0000313" key="3">
    <source>
        <dbReference type="EMBL" id="SDU40166.1"/>
    </source>
</evidence>
<dbReference type="Proteomes" id="UP000182058">
    <property type="component" value="Chromosome I"/>
</dbReference>
<sequence length="146" mass="15751">MNHLFTCFSALFFAIVSGWALAGDEVLEVEIFNATAQAIVPGKDFSWLEAPDATGHDFVIEPHSSLELLYYLPTSRGADLFTYQQGEQACLFGFGHLTPGGGNLDRWAQARSIGSVPISCAAELIAVPDDDEYSLNGGSRVLFTMG</sequence>
<reference evidence="3 4" key="1">
    <citation type="submission" date="2016-10" db="EMBL/GenBank/DDBJ databases">
        <authorList>
            <person name="Varghese N."/>
            <person name="Submissions S."/>
        </authorList>
    </citation>
    <scope>NUCLEOTIDE SEQUENCE [LARGE SCALE GENOMIC DNA]</scope>
    <source>
        <strain evidence="3 4">BS3667</strain>
    </source>
</reference>
<organism evidence="2 5">
    <name type="scientific">Pseudomonas psychrophila</name>
    <dbReference type="NCBI Taxonomy" id="122355"/>
    <lineage>
        <taxon>Bacteria</taxon>
        <taxon>Pseudomonadati</taxon>
        <taxon>Pseudomonadota</taxon>
        <taxon>Gammaproteobacteria</taxon>
        <taxon>Pseudomonadales</taxon>
        <taxon>Pseudomonadaceae</taxon>
        <taxon>Pseudomonas</taxon>
    </lineage>
</organism>
<feature type="chain" id="PRO_5034592946" evidence="1">
    <location>
        <begin position="23"/>
        <end position="146"/>
    </location>
</feature>